<proteinExistence type="predicted"/>
<protein>
    <submittedName>
        <fullName evidence="2">Uncharacterized protein</fullName>
    </submittedName>
</protein>
<evidence type="ECO:0000256" key="1">
    <source>
        <dbReference type="SAM" id="MobiDB-lite"/>
    </source>
</evidence>
<dbReference type="AlphaFoldDB" id="A0A834MFQ9"/>
<sequence>VPEDNLNYKCAIVLPAKDNEQKRLAPYVIVSKNFERLELDPTNESNSSRLRDQRKGGTLPPPPSTQTAVAAGRNGKEKRRKKFTKRPILA</sequence>
<reference evidence="2" key="1">
    <citation type="submission" date="2020-08" db="EMBL/GenBank/DDBJ databases">
        <title>Genome sequencing and assembly of the red palm weevil Rhynchophorus ferrugineus.</title>
        <authorList>
            <person name="Dias G.B."/>
            <person name="Bergman C.M."/>
            <person name="Manee M."/>
        </authorList>
    </citation>
    <scope>NUCLEOTIDE SEQUENCE</scope>
    <source>
        <strain evidence="2">AA-2017</strain>
        <tissue evidence="2">Whole larva</tissue>
    </source>
</reference>
<keyword evidence="3" id="KW-1185">Reference proteome</keyword>
<organism evidence="2 3">
    <name type="scientific">Rhynchophorus ferrugineus</name>
    <name type="common">Red palm weevil</name>
    <name type="synonym">Curculio ferrugineus</name>
    <dbReference type="NCBI Taxonomy" id="354439"/>
    <lineage>
        <taxon>Eukaryota</taxon>
        <taxon>Metazoa</taxon>
        <taxon>Ecdysozoa</taxon>
        <taxon>Arthropoda</taxon>
        <taxon>Hexapoda</taxon>
        <taxon>Insecta</taxon>
        <taxon>Pterygota</taxon>
        <taxon>Neoptera</taxon>
        <taxon>Endopterygota</taxon>
        <taxon>Coleoptera</taxon>
        <taxon>Polyphaga</taxon>
        <taxon>Cucujiformia</taxon>
        <taxon>Curculionidae</taxon>
        <taxon>Dryophthorinae</taxon>
        <taxon>Rhynchophorus</taxon>
    </lineage>
</organism>
<dbReference type="EMBL" id="JAACXV010005911">
    <property type="protein sequence ID" value="KAF7276704.1"/>
    <property type="molecule type" value="Genomic_DNA"/>
</dbReference>
<feature type="non-terminal residue" evidence="2">
    <location>
        <position position="90"/>
    </location>
</feature>
<feature type="compositionally biased region" description="Basic residues" evidence="1">
    <location>
        <begin position="76"/>
        <end position="90"/>
    </location>
</feature>
<name>A0A834MFQ9_RHYFE</name>
<evidence type="ECO:0000313" key="2">
    <source>
        <dbReference type="EMBL" id="KAF7276704.1"/>
    </source>
</evidence>
<gene>
    <name evidence="2" type="ORF">GWI33_009903</name>
</gene>
<comment type="caution">
    <text evidence="2">The sequence shown here is derived from an EMBL/GenBank/DDBJ whole genome shotgun (WGS) entry which is preliminary data.</text>
</comment>
<feature type="region of interest" description="Disordered" evidence="1">
    <location>
        <begin position="40"/>
        <end position="90"/>
    </location>
</feature>
<evidence type="ECO:0000313" key="3">
    <source>
        <dbReference type="Proteomes" id="UP000625711"/>
    </source>
</evidence>
<accession>A0A834MFQ9</accession>
<dbReference type="Proteomes" id="UP000625711">
    <property type="component" value="Unassembled WGS sequence"/>
</dbReference>